<feature type="transmembrane region" description="Helical" evidence="2">
    <location>
        <begin position="6"/>
        <end position="24"/>
    </location>
</feature>
<name>G0U5B9_TRYVY</name>
<evidence type="ECO:0000256" key="2">
    <source>
        <dbReference type="SAM" id="Phobius"/>
    </source>
</evidence>
<accession>G0U5B9</accession>
<keyword evidence="2" id="KW-0472">Membrane</keyword>
<sequence length="253" mass="27822">MCHLFHSSAPIFFLFVFFNLLISCDSTFRMCARTNINDLNNERTSRMISRTASGREPNAFSPRRHENHRDRSVILLSSEDGGEIIASPRRNEPIEGSRGPSTARSFNHERSSSFLQEALRLRDTVTSNQTGMEKTVTNILLSLILYAIWFVPAAIVYFGSCVLAVAKSAACCFPSNAAMDQANVHTQETSDSAGPEPANGTVVPIKVEDGITHEHKEHDEAATQENEANSDGMASCLEALSEDDDKCGFECVT</sequence>
<dbReference type="VEuPathDB" id="TriTrypDB:TvY486_1001210"/>
<organism evidence="3">
    <name type="scientific">Trypanosoma vivax (strain Y486)</name>
    <dbReference type="NCBI Taxonomy" id="1055687"/>
    <lineage>
        <taxon>Eukaryota</taxon>
        <taxon>Discoba</taxon>
        <taxon>Euglenozoa</taxon>
        <taxon>Kinetoplastea</taxon>
        <taxon>Metakinetoplastina</taxon>
        <taxon>Trypanosomatida</taxon>
        <taxon>Trypanosomatidae</taxon>
        <taxon>Trypanosoma</taxon>
        <taxon>Duttonella</taxon>
    </lineage>
</organism>
<reference evidence="3" key="1">
    <citation type="journal article" date="2012" name="Proc. Natl. Acad. Sci. U.S.A.">
        <title>Antigenic diversity is generated by distinct evolutionary mechanisms in African trypanosome species.</title>
        <authorList>
            <person name="Jackson A.P."/>
            <person name="Berry A."/>
            <person name="Aslett M."/>
            <person name="Allison H.C."/>
            <person name="Burton P."/>
            <person name="Vavrova-Anderson J."/>
            <person name="Brown R."/>
            <person name="Browne H."/>
            <person name="Corton N."/>
            <person name="Hauser H."/>
            <person name="Gamble J."/>
            <person name="Gilderthorp R."/>
            <person name="Marcello L."/>
            <person name="McQuillan J."/>
            <person name="Otto T.D."/>
            <person name="Quail M.A."/>
            <person name="Sanders M.J."/>
            <person name="van Tonder A."/>
            <person name="Ginger M.L."/>
            <person name="Field M.C."/>
            <person name="Barry J.D."/>
            <person name="Hertz-Fowler C."/>
            <person name="Berriman M."/>
        </authorList>
    </citation>
    <scope>NUCLEOTIDE SEQUENCE</scope>
    <source>
        <strain evidence="3">Y486</strain>
    </source>
</reference>
<evidence type="ECO:0000256" key="1">
    <source>
        <dbReference type="SAM" id="MobiDB-lite"/>
    </source>
</evidence>
<dbReference type="EMBL" id="HE573026">
    <property type="protein sequence ID" value="CCC51067.1"/>
    <property type="molecule type" value="Genomic_DNA"/>
</dbReference>
<evidence type="ECO:0008006" key="4">
    <source>
        <dbReference type="Google" id="ProtNLM"/>
    </source>
</evidence>
<gene>
    <name evidence="3" type="ORF">TVY486_1001210</name>
</gene>
<proteinExistence type="predicted"/>
<feature type="transmembrane region" description="Helical" evidence="2">
    <location>
        <begin position="139"/>
        <end position="166"/>
    </location>
</feature>
<keyword evidence="2" id="KW-0812">Transmembrane</keyword>
<protein>
    <recommendedName>
        <fullName evidence="4">Transmembrane protein</fullName>
    </recommendedName>
</protein>
<keyword evidence="2" id="KW-1133">Transmembrane helix</keyword>
<evidence type="ECO:0000313" key="3">
    <source>
        <dbReference type="EMBL" id="CCC51067.1"/>
    </source>
</evidence>
<dbReference type="AlphaFoldDB" id="G0U5B9"/>
<feature type="region of interest" description="Disordered" evidence="1">
    <location>
        <begin position="46"/>
        <end position="68"/>
    </location>
</feature>
<feature type="region of interest" description="Disordered" evidence="1">
    <location>
        <begin position="86"/>
        <end position="107"/>
    </location>
</feature>